<keyword evidence="1" id="KW-0175">Coiled coil</keyword>
<feature type="transmembrane region" description="Helical" evidence="2">
    <location>
        <begin position="55"/>
        <end position="79"/>
    </location>
</feature>
<dbReference type="RefSeq" id="WP_216247815.1">
    <property type="nucleotide sequence ID" value="NZ_JAZHFS010000001.1"/>
</dbReference>
<reference evidence="3 4" key="1">
    <citation type="submission" date="2023-11" db="EMBL/GenBank/DDBJ databases">
        <title>Draft genome sequence of a psychrophilic Clostridium strain from permafrost water brine.</title>
        <authorList>
            <person name="Shcherbakova V.A."/>
            <person name="Trubitsyn V.E."/>
            <person name="Zakharyuk A.G."/>
        </authorList>
    </citation>
    <scope>NUCLEOTIDE SEQUENCE [LARGE SCALE GENOMIC DNA]</scope>
    <source>
        <strain evidence="3 4">14F</strain>
    </source>
</reference>
<gene>
    <name evidence="3" type="ORF">SJI18_02505</name>
</gene>
<proteinExistence type="predicted"/>
<keyword evidence="2" id="KW-0472">Membrane</keyword>
<feature type="coiled-coil region" evidence="1">
    <location>
        <begin position="26"/>
        <end position="53"/>
    </location>
</feature>
<keyword evidence="4" id="KW-1185">Reference proteome</keyword>
<protein>
    <recommendedName>
        <fullName evidence="5">Cell division protein FtsL</fullName>
    </recommendedName>
</protein>
<name>A0ABU7UKK3_9CLOT</name>
<keyword evidence="2" id="KW-0812">Transmembrane</keyword>
<dbReference type="Proteomes" id="UP001498469">
    <property type="component" value="Unassembled WGS sequence"/>
</dbReference>
<evidence type="ECO:0000313" key="3">
    <source>
        <dbReference type="EMBL" id="MEF2111172.1"/>
    </source>
</evidence>
<evidence type="ECO:0000256" key="1">
    <source>
        <dbReference type="SAM" id="Coils"/>
    </source>
</evidence>
<evidence type="ECO:0008006" key="5">
    <source>
        <dbReference type="Google" id="ProtNLM"/>
    </source>
</evidence>
<comment type="caution">
    <text evidence="3">The sequence shown here is derived from an EMBL/GenBank/DDBJ whole genome shotgun (WGS) entry which is preliminary data.</text>
</comment>
<organism evidence="3 4">
    <name type="scientific">Clostridium frigoriphilum</name>
    <dbReference type="NCBI Taxonomy" id="443253"/>
    <lineage>
        <taxon>Bacteria</taxon>
        <taxon>Bacillati</taxon>
        <taxon>Bacillota</taxon>
        <taxon>Clostridia</taxon>
        <taxon>Eubacteriales</taxon>
        <taxon>Clostridiaceae</taxon>
        <taxon>Clostridium</taxon>
    </lineage>
</organism>
<evidence type="ECO:0000256" key="2">
    <source>
        <dbReference type="SAM" id="Phobius"/>
    </source>
</evidence>
<sequence>MNKVIVAKKEFEMFGNTVLAPQEPIKKRKYEDLEKSRRQANQSKRQKDIKKKKKVLANIFIGFVIGMVIIARYCMIYSYQQASSKAKAQIDTISKQNDAYEVDLIKFRNISYIEKTATTKLHMVKPKISDIQYFNLSKNNLGTNDDSKVRISNNVVNKIKDIMF</sequence>
<accession>A0ABU7UKK3</accession>
<evidence type="ECO:0000313" key="4">
    <source>
        <dbReference type="Proteomes" id="UP001498469"/>
    </source>
</evidence>
<keyword evidence="2" id="KW-1133">Transmembrane helix</keyword>
<dbReference type="EMBL" id="JAZHFS010000001">
    <property type="protein sequence ID" value="MEF2111172.1"/>
    <property type="molecule type" value="Genomic_DNA"/>
</dbReference>